<proteinExistence type="predicted"/>
<dbReference type="AlphaFoldDB" id="A0A3B3BFW7"/>
<dbReference type="Ensembl" id="ENSOMET00000009712.1">
    <property type="protein sequence ID" value="ENSOMEP00000004102.1"/>
    <property type="gene ID" value="ENSOMEG00000005054.1"/>
</dbReference>
<name>A0A3B3BFW7_ORYME</name>
<reference evidence="1" key="2">
    <citation type="submission" date="2025-09" db="UniProtKB">
        <authorList>
            <consortium name="Ensembl"/>
        </authorList>
    </citation>
    <scope>IDENTIFICATION</scope>
</reference>
<reference evidence="1" key="1">
    <citation type="submission" date="2025-08" db="UniProtKB">
        <authorList>
            <consortium name="Ensembl"/>
        </authorList>
    </citation>
    <scope>IDENTIFICATION</scope>
</reference>
<protein>
    <submittedName>
        <fullName evidence="1">Uncharacterized protein</fullName>
    </submittedName>
</protein>
<evidence type="ECO:0000313" key="1">
    <source>
        <dbReference type="Ensembl" id="ENSOMEP00000004102.1"/>
    </source>
</evidence>
<dbReference type="PaxDb" id="30732-ENSOMEP00000004102"/>
<dbReference type="Proteomes" id="UP000261560">
    <property type="component" value="Unplaced"/>
</dbReference>
<evidence type="ECO:0000313" key="2">
    <source>
        <dbReference type="Proteomes" id="UP000261560"/>
    </source>
</evidence>
<sequence>SYTLKKTHSKNTVLTIFVLKTISYCTCEQKFHSHHILNNSPPPKNDMTEEESKKKSVIELKKYLTHGSKCSNVFLKIRVIGFS</sequence>
<accession>A0A3B3BFW7</accession>
<organism evidence="1 2">
    <name type="scientific">Oryzias melastigma</name>
    <name type="common">Marine medaka</name>
    <dbReference type="NCBI Taxonomy" id="30732"/>
    <lineage>
        <taxon>Eukaryota</taxon>
        <taxon>Metazoa</taxon>
        <taxon>Chordata</taxon>
        <taxon>Craniata</taxon>
        <taxon>Vertebrata</taxon>
        <taxon>Euteleostomi</taxon>
        <taxon>Actinopterygii</taxon>
        <taxon>Neopterygii</taxon>
        <taxon>Teleostei</taxon>
        <taxon>Neoteleostei</taxon>
        <taxon>Acanthomorphata</taxon>
        <taxon>Ovalentaria</taxon>
        <taxon>Atherinomorphae</taxon>
        <taxon>Beloniformes</taxon>
        <taxon>Adrianichthyidae</taxon>
        <taxon>Oryziinae</taxon>
        <taxon>Oryzias</taxon>
    </lineage>
</organism>
<keyword evidence="2" id="KW-1185">Reference proteome</keyword>